<gene>
    <name evidence="3" type="ORF">OSB04_010107</name>
</gene>
<dbReference type="SMART" id="SM00054">
    <property type="entry name" value="EFh"/>
    <property type="match status" value="4"/>
</dbReference>
<dbReference type="Proteomes" id="UP001172457">
    <property type="component" value="Chromosome 3"/>
</dbReference>
<proteinExistence type="predicted"/>
<keyword evidence="4" id="KW-1185">Reference proteome</keyword>
<sequence length="249" mass="28298">MNPFLEGTNHTCSSFKSLSNKVGGILCCCNSPNRYQRLDNKLERKMMEVKNNSAQGSTSFRSINSIILRFPRFKEGLKEIRGVFELYDEDSNGTIDNEELKRCLEKLEFRCTGREIKDLFESCDVDGSNGIQLNEFIVLLCLIHLLSGPSSSSNATSTMGSPELKATFDTMIEAFLFLDKNGNGKLIKKDMIKAMNEDFPMEKSPTHITKTRFKEMDWNKDGKVSFREFLFSLINWVGFESTDEVTTAI</sequence>
<evidence type="ECO:0000259" key="2">
    <source>
        <dbReference type="PROSITE" id="PS50222"/>
    </source>
</evidence>
<dbReference type="EMBL" id="JARYMX010000003">
    <property type="protein sequence ID" value="KAJ9555493.1"/>
    <property type="molecule type" value="Genomic_DNA"/>
</dbReference>
<dbReference type="CDD" id="cd00051">
    <property type="entry name" value="EFh"/>
    <property type="match status" value="1"/>
</dbReference>
<dbReference type="InterPro" id="IPR052591">
    <property type="entry name" value="CML21-like"/>
</dbReference>
<name>A0AA38T6W2_9ASTR</name>
<feature type="domain" description="EF-hand" evidence="2">
    <location>
        <begin position="111"/>
        <end position="146"/>
    </location>
</feature>
<dbReference type="Gene3D" id="1.10.238.10">
    <property type="entry name" value="EF-hand"/>
    <property type="match status" value="2"/>
</dbReference>
<keyword evidence="1" id="KW-0106">Calcium</keyword>
<dbReference type="PROSITE" id="PS50222">
    <property type="entry name" value="EF_HAND_2"/>
    <property type="match status" value="4"/>
</dbReference>
<comment type="caution">
    <text evidence="3">The sequence shown here is derived from an EMBL/GenBank/DDBJ whole genome shotgun (WGS) entry which is preliminary data.</text>
</comment>
<evidence type="ECO:0000256" key="1">
    <source>
        <dbReference type="ARBA" id="ARBA00022837"/>
    </source>
</evidence>
<dbReference type="GO" id="GO:0005509">
    <property type="term" value="F:calcium ion binding"/>
    <property type="evidence" value="ECO:0007669"/>
    <property type="project" value="InterPro"/>
</dbReference>
<dbReference type="Pfam" id="PF13499">
    <property type="entry name" value="EF-hand_7"/>
    <property type="match status" value="2"/>
</dbReference>
<dbReference type="SUPFAM" id="SSF47473">
    <property type="entry name" value="EF-hand"/>
    <property type="match status" value="1"/>
</dbReference>
<dbReference type="InterPro" id="IPR018247">
    <property type="entry name" value="EF_Hand_1_Ca_BS"/>
</dbReference>
<dbReference type="AlphaFoldDB" id="A0AA38T6W2"/>
<dbReference type="PROSITE" id="PS00018">
    <property type="entry name" value="EF_HAND_1"/>
    <property type="match status" value="1"/>
</dbReference>
<dbReference type="PANTHER" id="PTHR23064">
    <property type="entry name" value="TROPONIN"/>
    <property type="match status" value="1"/>
</dbReference>
<reference evidence="3" key="1">
    <citation type="submission" date="2023-03" db="EMBL/GenBank/DDBJ databases">
        <title>Chromosome-scale reference genome and RAD-based genetic map of yellow starthistle (Centaurea solstitialis) reveal putative structural variation and QTLs associated with invader traits.</title>
        <authorList>
            <person name="Reatini B."/>
            <person name="Cang F.A."/>
            <person name="Jiang Q."/>
            <person name="Mckibben M.T.W."/>
            <person name="Barker M.S."/>
            <person name="Rieseberg L.H."/>
            <person name="Dlugosch K.M."/>
        </authorList>
    </citation>
    <scope>NUCLEOTIDE SEQUENCE</scope>
    <source>
        <strain evidence="3">CAN-66</strain>
        <tissue evidence="3">Leaf</tissue>
    </source>
</reference>
<organism evidence="3 4">
    <name type="scientific">Centaurea solstitialis</name>
    <name type="common">yellow star-thistle</name>
    <dbReference type="NCBI Taxonomy" id="347529"/>
    <lineage>
        <taxon>Eukaryota</taxon>
        <taxon>Viridiplantae</taxon>
        <taxon>Streptophyta</taxon>
        <taxon>Embryophyta</taxon>
        <taxon>Tracheophyta</taxon>
        <taxon>Spermatophyta</taxon>
        <taxon>Magnoliopsida</taxon>
        <taxon>eudicotyledons</taxon>
        <taxon>Gunneridae</taxon>
        <taxon>Pentapetalae</taxon>
        <taxon>asterids</taxon>
        <taxon>campanulids</taxon>
        <taxon>Asterales</taxon>
        <taxon>Asteraceae</taxon>
        <taxon>Carduoideae</taxon>
        <taxon>Cardueae</taxon>
        <taxon>Centaureinae</taxon>
        <taxon>Centaurea</taxon>
    </lineage>
</organism>
<dbReference type="InterPro" id="IPR011992">
    <property type="entry name" value="EF-hand-dom_pair"/>
</dbReference>
<feature type="domain" description="EF-hand" evidence="2">
    <location>
        <begin position="166"/>
        <end position="201"/>
    </location>
</feature>
<accession>A0AA38T6W2</accession>
<dbReference type="InterPro" id="IPR002048">
    <property type="entry name" value="EF_hand_dom"/>
</dbReference>
<feature type="domain" description="EF-hand" evidence="2">
    <location>
        <begin position="75"/>
        <end position="110"/>
    </location>
</feature>
<evidence type="ECO:0000313" key="3">
    <source>
        <dbReference type="EMBL" id="KAJ9555493.1"/>
    </source>
</evidence>
<evidence type="ECO:0000313" key="4">
    <source>
        <dbReference type="Proteomes" id="UP001172457"/>
    </source>
</evidence>
<protein>
    <recommendedName>
        <fullName evidence="2">EF-hand domain-containing protein</fullName>
    </recommendedName>
</protein>
<feature type="domain" description="EF-hand" evidence="2">
    <location>
        <begin position="204"/>
        <end position="239"/>
    </location>
</feature>